<name>A0A1I2FVK4_9RHOB</name>
<sequence>MPLTTHVAGRGIEMDWIAFVLPFSASIPLAIVQDRATGFGPDINRACNSPPRDHVM</sequence>
<dbReference type="AlphaFoldDB" id="A0A1I2FVK4"/>
<dbReference type="EMBL" id="FOMW01000017">
    <property type="protein sequence ID" value="SFF08471.1"/>
    <property type="molecule type" value="Genomic_DNA"/>
</dbReference>
<reference evidence="1 2" key="1">
    <citation type="submission" date="2016-10" db="EMBL/GenBank/DDBJ databases">
        <authorList>
            <person name="de Groot N.N."/>
        </authorList>
    </citation>
    <scope>NUCLEOTIDE SEQUENCE [LARGE SCALE GENOMIC DNA]</scope>
    <source>
        <strain evidence="1 2">DSM 11443</strain>
    </source>
</reference>
<organism evidence="1 2">
    <name type="scientific">Sulfitobacter brevis</name>
    <dbReference type="NCBI Taxonomy" id="74348"/>
    <lineage>
        <taxon>Bacteria</taxon>
        <taxon>Pseudomonadati</taxon>
        <taxon>Pseudomonadota</taxon>
        <taxon>Alphaproteobacteria</taxon>
        <taxon>Rhodobacterales</taxon>
        <taxon>Roseobacteraceae</taxon>
        <taxon>Sulfitobacter</taxon>
    </lineage>
</organism>
<accession>A0A1I2FVK4</accession>
<evidence type="ECO:0000313" key="2">
    <source>
        <dbReference type="Proteomes" id="UP000198977"/>
    </source>
</evidence>
<protein>
    <submittedName>
        <fullName evidence="1">Uncharacterized protein</fullName>
    </submittedName>
</protein>
<evidence type="ECO:0000313" key="1">
    <source>
        <dbReference type="EMBL" id="SFF08471.1"/>
    </source>
</evidence>
<keyword evidence="2" id="KW-1185">Reference proteome</keyword>
<proteinExistence type="predicted"/>
<gene>
    <name evidence="1" type="ORF">SAMN04488523_11750</name>
</gene>
<dbReference type="Proteomes" id="UP000198977">
    <property type="component" value="Unassembled WGS sequence"/>
</dbReference>